<feature type="domain" description="PAC" evidence="8">
    <location>
        <begin position="93"/>
        <end position="146"/>
    </location>
</feature>
<feature type="domain" description="Histidine kinase" evidence="6">
    <location>
        <begin position="293"/>
        <end position="520"/>
    </location>
</feature>
<evidence type="ECO:0000256" key="5">
    <source>
        <dbReference type="ARBA" id="ARBA00022777"/>
    </source>
</evidence>
<dbReference type="InterPro" id="IPR036097">
    <property type="entry name" value="HisK_dim/P_sf"/>
</dbReference>
<dbReference type="InterPro" id="IPR004358">
    <property type="entry name" value="Sig_transdc_His_kin-like_C"/>
</dbReference>
<comment type="caution">
    <text evidence="9">The sequence shown here is derived from an EMBL/GenBank/DDBJ whole genome shotgun (WGS) entry which is preliminary data.</text>
</comment>
<dbReference type="PROSITE" id="PS50112">
    <property type="entry name" value="PAS"/>
    <property type="match status" value="1"/>
</dbReference>
<evidence type="ECO:0000256" key="4">
    <source>
        <dbReference type="ARBA" id="ARBA00022679"/>
    </source>
</evidence>
<dbReference type="PANTHER" id="PTHR43304:SF1">
    <property type="entry name" value="PAC DOMAIN-CONTAINING PROTEIN"/>
    <property type="match status" value="1"/>
</dbReference>
<dbReference type="Pfam" id="PF08447">
    <property type="entry name" value="PAS_3"/>
    <property type="match status" value="2"/>
</dbReference>
<dbReference type="GO" id="GO:0005524">
    <property type="term" value="F:ATP binding"/>
    <property type="evidence" value="ECO:0007669"/>
    <property type="project" value="UniProtKB-KW"/>
</dbReference>
<dbReference type="InterPro" id="IPR036890">
    <property type="entry name" value="HATPase_C_sf"/>
</dbReference>
<comment type="catalytic activity">
    <reaction evidence="1">
        <text>ATP + protein L-histidine = ADP + protein N-phospho-L-histidine.</text>
        <dbReference type="EC" id="2.7.13.3"/>
    </reaction>
</comment>
<keyword evidence="3" id="KW-0597">Phosphoprotein</keyword>
<feature type="domain" description="PAC" evidence="8">
    <location>
        <begin position="223"/>
        <end position="275"/>
    </location>
</feature>
<dbReference type="InterPro" id="IPR035965">
    <property type="entry name" value="PAS-like_dom_sf"/>
</dbReference>
<dbReference type="PROSITE" id="PS50113">
    <property type="entry name" value="PAC"/>
    <property type="match status" value="2"/>
</dbReference>
<dbReference type="Proteomes" id="UP001597112">
    <property type="component" value="Unassembled WGS sequence"/>
</dbReference>
<feature type="domain" description="PAS" evidence="7">
    <location>
        <begin position="33"/>
        <end position="88"/>
    </location>
</feature>
<dbReference type="RefSeq" id="WP_377582948.1">
    <property type="nucleotide sequence ID" value="NZ_JBHTKA010000008.1"/>
</dbReference>
<dbReference type="Pfam" id="PF00512">
    <property type="entry name" value="HisKA"/>
    <property type="match status" value="1"/>
</dbReference>
<dbReference type="InterPro" id="IPR005467">
    <property type="entry name" value="His_kinase_dom"/>
</dbReference>
<dbReference type="InterPro" id="IPR000700">
    <property type="entry name" value="PAS-assoc_C"/>
</dbReference>
<dbReference type="InterPro" id="IPR003661">
    <property type="entry name" value="HisK_dim/P_dom"/>
</dbReference>
<evidence type="ECO:0000256" key="3">
    <source>
        <dbReference type="ARBA" id="ARBA00022553"/>
    </source>
</evidence>
<dbReference type="SUPFAM" id="SSF47384">
    <property type="entry name" value="Homodimeric domain of signal transducing histidine kinase"/>
    <property type="match status" value="1"/>
</dbReference>
<evidence type="ECO:0000259" key="6">
    <source>
        <dbReference type="PROSITE" id="PS50109"/>
    </source>
</evidence>
<dbReference type="InterPro" id="IPR052162">
    <property type="entry name" value="Sensor_kinase/Photoreceptor"/>
</dbReference>
<reference evidence="10" key="1">
    <citation type="journal article" date="2019" name="Int. J. Syst. Evol. Microbiol.">
        <title>The Global Catalogue of Microorganisms (GCM) 10K type strain sequencing project: providing services to taxonomists for standard genome sequencing and annotation.</title>
        <authorList>
            <consortium name="The Broad Institute Genomics Platform"/>
            <consortium name="The Broad Institute Genome Sequencing Center for Infectious Disease"/>
            <person name="Wu L."/>
            <person name="Ma J."/>
        </authorList>
    </citation>
    <scope>NUCLEOTIDE SEQUENCE [LARGE SCALE GENOMIC DNA]</scope>
    <source>
        <strain evidence="10">CCUG 58938</strain>
    </source>
</reference>
<keyword evidence="10" id="KW-1185">Reference proteome</keyword>
<dbReference type="SUPFAM" id="SSF55785">
    <property type="entry name" value="PYP-like sensor domain (PAS domain)"/>
    <property type="match status" value="2"/>
</dbReference>
<name>A0ABW3K9L9_9BACT</name>
<dbReference type="InterPro" id="IPR001610">
    <property type="entry name" value="PAC"/>
</dbReference>
<dbReference type="SMART" id="SM00086">
    <property type="entry name" value="PAC"/>
    <property type="match status" value="2"/>
</dbReference>
<dbReference type="SUPFAM" id="SSF55874">
    <property type="entry name" value="ATPase domain of HSP90 chaperone/DNA topoisomerase II/histidine kinase"/>
    <property type="match status" value="1"/>
</dbReference>
<keyword evidence="9" id="KW-0067">ATP-binding</keyword>
<dbReference type="Gene3D" id="3.30.450.20">
    <property type="entry name" value="PAS domain"/>
    <property type="match status" value="2"/>
</dbReference>
<evidence type="ECO:0000313" key="10">
    <source>
        <dbReference type="Proteomes" id="UP001597112"/>
    </source>
</evidence>
<evidence type="ECO:0000259" key="7">
    <source>
        <dbReference type="PROSITE" id="PS50112"/>
    </source>
</evidence>
<keyword evidence="4" id="KW-0808">Transferase</keyword>
<sequence length="521" mass="59904">MSEHIQYFKTLFEAGESRNAFDEKIADFFPAIIYIYDVDTKHISFLNRKVHDFLGFSYEDIGGDLNELIFKEDIELVQHELEKFYALQNNDSYCFNCRLNHKEGYWRYFRTHGTVMRRAETGQPASFLFIAQDITDFRKSEEEVKAVRSLIEETEELLQLGSWTYTIADQKITWTKGLYQLLEFEEDDRPAITYDFYVDLVSAEDIASFEHALQDAISTKSGFEQEYQVKTRTGATKIVSTKAKVVTNTDGGAIKVVGITRDITRLRNFERDRDRSIRELNRSNKELEEFAYIASHDLQEPIRKISTFGERLKAKFIDKLGPDGGLYLERIMASAENMRMLIDNLLEFSRTSRSSYAFEWINLQDIIANVKTDLELKIEETNASIVTSALPRLEAVASEMKQLFNNLLSNAIKFRKPAIAPVIKITSSKASKTEKEEHHLPVDKEFFKLQVSDNGIGFEEEYADRIFQIFQRLHGKAEYPGSGIGLAICKKIIDNHNGIMYAESKPDSGATFVVILPEKQS</sequence>
<keyword evidence="5" id="KW-0418">Kinase</keyword>
<dbReference type="PANTHER" id="PTHR43304">
    <property type="entry name" value="PHYTOCHROME-LIKE PROTEIN CPH1"/>
    <property type="match status" value="1"/>
</dbReference>
<dbReference type="InterPro" id="IPR003594">
    <property type="entry name" value="HATPase_dom"/>
</dbReference>
<accession>A0ABW3K9L9</accession>
<dbReference type="SMART" id="SM00387">
    <property type="entry name" value="HATPase_c"/>
    <property type="match status" value="1"/>
</dbReference>
<dbReference type="Gene3D" id="1.10.287.130">
    <property type="match status" value="1"/>
</dbReference>
<dbReference type="PRINTS" id="PR00344">
    <property type="entry name" value="BCTRLSENSOR"/>
</dbReference>
<proteinExistence type="predicted"/>
<keyword evidence="9" id="KW-0547">Nucleotide-binding</keyword>
<dbReference type="EMBL" id="JBHTKA010000008">
    <property type="protein sequence ID" value="MFD1002135.1"/>
    <property type="molecule type" value="Genomic_DNA"/>
</dbReference>
<dbReference type="InterPro" id="IPR000014">
    <property type="entry name" value="PAS"/>
</dbReference>
<dbReference type="EC" id="2.7.13.3" evidence="2"/>
<evidence type="ECO:0000313" key="9">
    <source>
        <dbReference type="EMBL" id="MFD1002135.1"/>
    </source>
</evidence>
<dbReference type="NCBIfam" id="TIGR00229">
    <property type="entry name" value="sensory_box"/>
    <property type="match status" value="1"/>
</dbReference>
<evidence type="ECO:0000256" key="2">
    <source>
        <dbReference type="ARBA" id="ARBA00012438"/>
    </source>
</evidence>
<dbReference type="Pfam" id="PF02518">
    <property type="entry name" value="HATPase_c"/>
    <property type="match status" value="1"/>
</dbReference>
<gene>
    <name evidence="9" type="ORF">ACFQ21_22610</name>
</gene>
<dbReference type="Gene3D" id="3.30.565.10">
    <property type="entry name" value="Histidine kinase-like ATPase, C-terminal domain"/>
    <property type="match status" value="1"/>
</dbReference>
<dbReference type="CDD" id="cd00082">
    <property type="entry name" value="HisKA"/>
    <property type="match status" value="1"/>
</dbReference>
<evidence type="ECO:0000256" key="1">
    <source>
        <dbReference type="ARBA" id="ARBA00000085"/>
    </source>
</evidence>
<protein>
    <recommendedName>
        <fullName evidence="2">histidine kinase</fullName>
        <ecNumber evidence="2">2.7.13.3</ecNumber>
    </recommendedName>
</protein>
<dbReference type="InterPro" id="IPR013655">
    <property type="entry name" value="PAS_fold_3"/>
</dbReference>
<dbReference type="SMART" id="SM00388">
    <property type="entry name" value="HisKA"/>
    <property type="match status" value="1"/>
</dbReference>
<organism evidence="9 10">
    <name type="scientific">Ohtaekwangia kribbensis</name>
    <dbReference type="NCBI Taxonomy" id="688913"/>
    <lineage>
        <taxon>Bacteria</taxon>
        <taxon>Pseudomonadati</taxon>
        <taxon>Bacteroidota</taxon>
        <taxon>Cytophagia</taxon>
        <taxon>Cytophagales</taxon>
        <taxon>Fulvivirgaceae</taxon>
        <taxon>Ohtaekwangia</taxon>
    </lineage>
</organism>
<evidence type="ECO:0000259" key="8">
    <source>
        <dbReference type="PROSITE" id="PS50113"/>
    </source>
</evidence>
<dbReference type="PROSITE" id="PS50109">
    <property type="entry name" value="HIS_KIN"/>
    <property type="match status" value="1"/>
</dbReference>
<dbReference type="CDD" id="cd00130">
    <property type="entry name" value="PAS"/>
    <property type="match status" value="2"/>
</dbReference>